<protein>
    <submittedName>
        <fullName evidence="1">Uncharacterized protein</fullName>
    </submittedName>
</protein>
<dbReference type="AlphaFoldDB" id="A0A165ZWB0"/>
<accession>A0A165ZWB0</accession>
<evidence type="ECO:0000313" key="1">
    <source>
        <dbReference type="EMBL" id="KZT34707.1"/>
    </source>
</evidence>
<evidence type="ECO:0000313" key="2">
    <source>
        <dbReference type="Proteomes" id="UP000076798"/>
    </source>
</evidence>
<reference evidence="1 2" key="1">
    <citation type="journal article" date="2016" name="Mol. Biol. Evol.">
        <title>Comparative Genomics of Early-Diverging Mushroom-Forming Fungi Provides Insights into the Origins of Lignocellulose Decay Capabilities.</title>
        <authorList>
            <person name="Nagy L.G."/>
            <person name="Riley R."/>
            <person name="Tritt A."/>
            <person name="Adam C."/>
            <person name="Daum C."/>
            <person name="Floudas D."/>
            <person name="Sun H."/>
            <person name="Yadav J.S."/>
            <person name="Pangilinan J."/>
            <person name="Larsson K.H."/>
            <person name="Matsuura K."/>
            <person name="Barry K."/>
            <person name="Labutti K."/>
            <person name="Kuo R."/>
            <person name="Ohm R.A."/>
            <person name="Bhattacharya S.S."/>
            <person name="Shirouzu T."/>
            <person name="Yoshinaga Y."/>
            <person name="Martin F.M."/>
            <person name="Grigoriev I.V."/>
            <person name="Hibbett D.S."/>
        </authorList>
    </citation>
    <scope>NUCLEOTIDE SEQUENCE [LARGE SCALE GENOMIC DNA]</scope>
    <source>
        <strain evidence="1 2">HHB10207 ss-3</strain>
    </source>
</reference>
<keyword evidence="2" id="KW-1185">Reference proteome</keyword>
<dbReference type="EMBL" id="KV428168">
    <property type="protein sequence ID" value="KZT34707.1"/>
    <property type="molecule type" value="Genomic_DNA"/>
</dbReference>
<gene>
    <name evidence="1" type="ORF">SISSUDRAFT_1131649</name>
</gene>
<sequence>MAPIDVEHATPDGPSPPHFHICHALARGKIKTMSLLKKISLFTKGELGLPSGTEEKSASGKKNFKLTNLWRSRLAPGSGIFIDLKSRTKYDGSIEARVKEQPESLTIFPGSAKSHPLISNKRNRKMVRDALKRKPVPENTAPTFPATTSEFLGRKYPRQSFRPRSEVTTLFEDPGFLQMFEEFLGEPVGPCIGIPSNKSRLETTLQR</sequence>
<proteinExistence type="predicted"/>
<dbReference type="Proteomes" id="UP000076798">
    <property type="component" value="Unassembled WGS sequence"/>
</dbReference>
<name>A0A165ZWB0_9AGAM</name>
<organism evidence="1 2">
    <name type="scientific">Sistotremastrum suecicum HHB10207 ss-3</name>
    <dbReference type="NCBI Taxonomy" id="1314776"/>
    <lineage>
        <taxon>Eukaryota</taxon>
        <taxon>Fungi</taxon>
        <taxon>Dikarya</taxon>
        <taxon>Basidiomycota</taxon>
        <taxon>Agaricomycotina</taxon>
        <taxon>Agaricomycetes</taxon>
        <taxon>Sistotremastrales</taxon>
        <taxon>Sistotremastraceae</taxon>
        <taxon>Sistotremastrum</taxon>
    </lineage>
</organism>